<proteinExistence type="predicted"/>
<dbReference type="SUPFAM" id="SSF50341">
    <property type="entry name" value="CheW-like"/>
    <property type="match status" value="1"/>
</dbReference>
<name>A0A3B1A6D1_9ZZZZ</name>
<dbReference type="CDD" id="cd00118">
    <property type="entry name" value="LysM"/>
    <property type="match status" value="1"/>
</dbReference>
<evidence type="ECO:0008006" key="6">
    <source>
        <dbReference type="Google" id="ProtNLM"/>
    </source>
</evidence>
<dbReference type="Gene3D" id="2.40.50.180">
    <property type="entry name" value="CheA-289, Domain 4"/>
    <property type="match status" value="1"/>
</dbReference>
<dbReference type="InterPro" id="IPR018392">
    <property type="entry name" value="LysM"/>
</dbReference>
<keyword evidence="2" id="KW-1133">Transmembrane helix</keyword>
<evidence type="ECO:0000313" key="5">
    <source>
        <dbReference type="EMBL" id="VAX01309.1"/>
    </source>
</evidence>
<feature type="compositionally biased region" description="Low complexity" evidence="1">
    <location>
        <begin position="208"/>
        <end position="218"/>
    </location>
</feature>
<evidence type="ECO:0000259" key="4">
    <source>
        <dbReference type="PROSITE" id="PS51782"/>
    </source>
</evidence>
<accession>A0A3B1A6D1</accession>
<dbReference type="AlphaFoldDB" id="A0A3B1A6D1"/>
<dbReference type="Pfam" id="PF01476">
    <property type="entry name" value="LysM"/>
    <property type="match status" value="1"/>
</dbReference>
<protein>
    <recommendedName>
        <fullName evidence="6">LysM domain-containing protein</fullName>
    </recommendedName>
</protein>
<dbReference type="PROSITE" id="PS50851">
    <property type="entry name" value="CHEW"/>
    <property type="match status" value="1"/>
</dbReference>
<keyword evidence="2" id="KW-0472">Membrane</keyword>
<feature type="domain" description="LysM" evidence="4">
    <location>
        <begin position="520"/>
        <end position="567"/>
    </location>
</feature>
<evidence type="ECO:0000256" key="2">
    <source>
        <dbReference type="SAM" id="Phobius"/>
    </source>
</evidence>
<dbReference type="InterPro" id="IPR036061">
    <property type="entry name" value="CheW-like_dom_sf"/>
</dbReference>
<feature type="transmembrane region" description="Helical" evidence="2">
    <location>
        <begin position="300"/>
        <end position="321"/>
    </location>
</feature>
<dbReference type="GO" id="GO:0006935">
    <property type="term" value="P:chemotaxis"/>
    <property type="evidence" value="ECO:0007669"/>
    <property type="project" value="InterPro"/>
</dbReference>
<dbReference type="Gene3D" id="2.30.30.40">
    <property type="entry name" value="SH3 Domains"/>
    <property type="match status" value="1"/>
</dbReference>
<evidence type="ECO:0000259" key="3">
    <source>
        <dbReference type="PROSITE" id="PS50851"/>
    </source>
</evidence>
<dbReference type="InterPro" id="IPR002545">
    <property type="entry name" value="CheW-lke_dom"/>
</dbReference>
<evidence type="ECO:0000256" key="1">
    <source>
        <dbReference type="SAM" id="MobiDB-lite"/>
    </source>
</evidence>
<feature type="region of interest" description="Disordered" evidence="1">
    <location>
        <begin position="164"/>
        <end position="218"/>
    </location>
</feature>
<dbReference type="EMBL" id="UOFS01000048">
    <property type="protein sequence ID" value="VAX01309.1"/>
    <property type="molecule type" value="Genomic_DNA"/>
</dbReference>
<dbReference type="InterPro" id="IPR036779">
    <property type="entry name" value="LysM_dom_sf"/>
</dbReference>
<reference evidence="5" key="1">
    <citation type="submission" date="2018-06" db="EMBL/GenBank/DDBJ databases">
        <authorList>
            <person name="Zhirakovskaya E."/>
        </authorList>
    </citation>
    <scope>NUCLEOTIDE SEQUENCE</scope>
</reference>
<dbReference type="PROSITE" id="PS51782">
    <property type="entry name" value="LYSM"/>
    <property type="match status" value="1"/>
</dbReference>
<dbReference type="GO" id="GO:0007165">
    <property type="term" value="P:signal transduction"/>
    <property type="evidence" value="ECO:0007669"/>
    <property type="project" value="InterPro"/>
</dbReference>
<keyword evidence="2" id="KW-0812">Transmembrane</keyword>
<gene>
    <name evidence="5" type="ORF">MNBD_GAMMA22-3122</name>
</gene>
<organism evidence="5">
    <name type="scientific">hydrothermal vent metagenome</name>
    <dbReference type="NCBI Taxonomy" id="652676"/>
    <lineage>
        <taxon>unclassified sequences</taxon>
        <taxon>metagenomes</taxon>
        <taxon>ecological metagenomes</taxon>
    </lineage>
</organism>
<dbReference type="Pfam" id="PF01584">
    <property type="entry name" value="CheW"/>
    <property type="match status" value="1"/>
</dbReference>
<dbReference type="SMART" id="SM00257">
    <property type="entry name" value="LysM"/>
    <property type="match status" value="1"/>
</dbReference>
<sequence length="580" mass="65488">MATIQGSSSILIYRVGPVYCCSPCISVISISHPAPLTKLPGQKSHHSGIFKFNSNLVNVCELRSNFGVDPEQWLDPGRIIITKLNTGYVGFWVDEIIDVMEPPSEGWGNPPPLIPRTTFSKTLNLNNEIHLYSDFENINSIRQTGYLKAYIAQLEKLKTISKKTTSNNEADKLPEINNKNNKNSKTKSIDSSFKKTEQYVPSNKTDTDNITPTPTTTTKKSISVKNISEALTTNKTISTIKNNQKITTKIKKPNKTTKIIKSSDTKLTKDKIIPRKKIKHKNTTTIEKREFKKLNTQRSFSSWLIGILLFFPIPITAYFLVSFQQSRPTSELTLNDQLNSEQLETVSTELITVEETQAPKPEAKQTIASDNITSKKSNDTATTIEETKNIQATTQTKPALSDNINSSLETNTEKVKKILDIPDYKNTTVLDSIDIELGINIKGIKDNNHSAKLIKDSKGITIKLYTPLNIETTDQENLNIKSKKITNHSSKNQNNRITKQKNIIKKKRSTLSPSIISKEIIHIVVKGDTLWHIAKFYVDDPYRYPELARLSHIKNPDLIYPGDRVHIIQIFENPKSQKQE</sequence>
<dbReference type="Gene3D" id="3.10.350.10">
    <property type="entry name" value="LysM domain"/>
    <property type="match status" value="1"/>
</dbReference>
<feature type="domain" description="CheW-like" evidence="3">
    <location>
        <begin position="7"/>
        <end position="144"/>
    </location>
</feature>
<dbReference type="SUPFAM" id="SSF54106">
    <property type="entry name" value="LysM domain"/>
    <property type="match status" value="1"/>
</dbReference>